<keyword evidence="3" id="KW-1185">Reference proteome</keyword>
<name>A0A967EA07_9MICO</name>
<dbReference type="RefSeq" id="WP_166197713.1">
    <property type="nucleotide sequence ID" value="NZ_JAAOIV010000011.1"/>
</dbReference>
<sequence>MSNSDKAKDIITQAKQAALDGVAKAKKAAQENPDKVRAGIDRVGGTVNQVTKGKYADKIAKASNKAEEAIQKQAKKPTPGGSYGGPTGPTNPNDPTVHSTGLPGDGTRTANLRDPQ</sequence>
<evidence type="ECO:0000313" key="3">
    <source>
        <dbReference type="Proteomes" id="UP000744769"/>
    </source>
</evidence>
<dbReference type="Pfam" id="PF14013">
    <property type="entry name" value="MT0933_antitox"/>
    <property type="match status" value="1"/>
</dbReference>
<evidence type="ECO:0000313" key="2">
    <source>
        <dbReference type="EMBL" id="NHN56957.1"/>
    </source>
</evidence>
<protein>
    <submittedName>
        <fullName evidence="2">Antitoxin</fullName>
    </submittedName>
</protein>
<proteinExistence type="predicted"/>
<dbReference type="EMBL" id="JAAOIV010000011">
    <property type="protein sequence ID" value="NHN56957.1"/>
    <property type="molecule type" value="Genomic_DNA"/>
</dbReference>
<feature type="region of interest" description="Disordered" evidence="1">
    <location>
        <begin position="63"/>
        <end position="116"/>
    </location>
</feature>
<dbReference type="Proteomes" id="UP000744769">
    <property type="component" value="Unassembled WGS sequence"/>
</dbReference>
<reference evidence="2" key="1">
    <citation type="submission" date="2020-03" db="EMBL/GenBank/DDBJ databases">
        <title>Draft sequencing of Calidifontibacter sp. DB0510.</title>
        <authorList>
            <person name="Kim D.-U."/>
        </authorList>
    </citation>
    <scope>NUCLEOTIDE SEQUENCE</scope>
    <source>
        <strain evidence="2">DB0510</strain>
    </source>
</reference>
<accession>A0A967EA07</accession>
<dbReference type="InterPro" id="IPR028037">
    <property type="entry name" value="Antitoxin_Rv0909/MT0933"/>
</dbReference>
<comment type="caution">
    <text evidence="2">The sequence shown here is derived from an EMBL/GenBank/DDBJ whole genome shotgun (WGS) entry which is preliminary data.</text>
</comment>
<dbReference type="AlphaFoldDB" id="A0A967EA07"/>
<gene>
    <name evidence="2" type="ORF">G9U51_14390</name>
</gene>
<evidence type="ECO:0000256" key="1">
    <source>
        <dbReference type="SAM" id="MobiDB-lite"/>
    </source>
</evidence>
<organism evidence="2 3">
    <name type="scientific">Metallococcus carri</name>
    <dbReference type="NCBI Taxonomy" id="1656884"/>
    <lineage>
        <taxon>Bacteria</taxon>
        <taxon>Bacillati</taxon>
        <taxon>Actinomycetota</taxon>
        <taxon>Actinomycetes</taxon>
        <taxon>Micrococcales</taxon>
        <taxon>Dermacoccaceae</taxon>
        <taxon>Metallococcus</taxon>
    </lineage>
</organism>